<reference evidence="2" key="1">
    <citation type="journal article" date="2020" name="Nature">
        <title>Giant virus diversity and host interactions through global metagenomics.</title>
        <authorList>
            <person name="Schulz F."/>
            <person name="Roux S."/>
            <person name="Paez-Espino D."/>
            <person name="Jungbluth S."/>
            <person name="Walsh D.A."/>
            <person name="Denef V.J."/>
            <person name="McMahon K.D."/>
            <person name="Konstantinidis K.T."/>
            <person name="Eloe-Fadrosh E.A."/>
            <person name="Kyrpides N.C."/>
            <person name="Woyke T."/>
        </authorList>
    </citation>
    <scope>NUCLEOTIDE SEQUENCE</scope>
    <source>
        <strain evidence="2">GVMAG-S-1016704-121</strain>
    </source>
</reference>
<keyword evidence="1" id="KW-0812">Transmembrane</keyword>
<evidence type="ECO:0000313" key="2">
    <source>
        <dbReference type="EMBL" id="QHU33521.1"/>
    </source>
</evidence>
<keyword evidence="1" id="KW-1133">Transmembrane helix</keyword>
<feature type="transmembrane region" description="Helical" evidence="1">
    <location>
        <begin position="21"/>
        <end position="42"/>
    </location>
</feature>
<proteinExistence type="predicted"/>
<dbReference type="AlphaFoldDB" id="A0A6C0LUT6"/>
<feature type="transmembrane region" description="Helical" evidence="1">
    <location>
        <begin position="48"/>
        <end position="73"/>
    </location>
</feature>
<evidence type="ECO:0000256" key="1">
    <source>
        <dbReference type="SAM" id="Phobius"/>
    </source>
</evidence>
<name>A0A6C0LUT6_9ZZZZ</name>
<dbReference type="EMBL" id="MN740558">
    <property type="protein sequence ID" value="QHU33521.1"/>
    <property type="molecule type" value="Genomic_DNA"/>
</dbReference>
<keyword evidence="1" id="KW-0472">Membrane</keyword>
<organism evidence="2">
    <name type="scientific">viral metagenome</name>
    <dbReference type="NCBI Taxonomy" id="1070528"/>
    <lineage>
        <taxon>unclassified sequences</taxon>
        <taxon>metagenomes</taxon>
        <taxon>organismal metagenomes</taxon>
    </lineage>
</organism>
<sequence length="81" mass="9435">MPLPIMNYMKDFHNISKILPLIDGLLFFNFVNMIYLLVFYTVNDGSMLAKLALTSVIMCSLFVIPTSFAVLVFRKYQRHRV</sequence>
<protein>
    <submittedName>
        <fullName evidence="2">Uncharacterized protein</fullName>
    </submittedName>
</protein>
<accession>A0A6C0LUT6</accession>